<keyword evidence="3" id="KW-0191">Covalent protein-RNA linkage</keyword>
<keyword evidence="7" id="KW-0788">Thiol protease</keyword>
<evidence type="ECO:0000256" key="3">
    <source>
        <dbReference type="ARBA" id="ARBA00022520"/>
    </source>
</evidence>
<evidence type="ECO:0000256" key="1">
    <source>
        <dbReference type="ARBA" id="ARBA00004192"/>
    </source>
</evidence>
<evidence type="ECO:0000256" key="7">
    <source>
        <dbReference type="ARBA" id="ARBA00022807"/>
    </source>
</evidence>
<evidence type="ECO:0000256" key="6">
    <source>
        <dbReference type="ARBA" id="ARBA00022801"/>
    </source>
</evidence>
<dbReference type="GO" id="GO:0006508">
    <property type="term" value="P:proteolysis"/>
    <property type="evidence" value="ECO:0007669"/>
    <property type="project" value="UniProtKB-KW"/>
</dbReference>
<reference evidence="11" key="1">
    <citation type="journal article" date="2016" name="PLoS ONE">
        <title>Metagenomic Survey of Viral Diversity Obtained from Feces of Subantarctic and South American Fur Seals.</title>
        <authorList>
            <person name="Kluge M."/>
            <person name="Campos F.S."/>
            <person name="Tavares M."/>
            <person name="de Amorim D.B."/>
            <person name="Valdez F.P."/>
            <person name="Giongo A."/>
            <person name="Roehe P.M."/>
            <person name="Franco A.C."/>
        </authorList>
    </citation>
    <scope>NUCLEOTIDE SEQUENCE</scope>
    <source>
        <strain evidence="11">Fur seal/AAUST36/BR/2012</strain>
    </source>
</reference>
<sequence length="173" mass="18746">EQYLYIEKAGTIYSAPIGEVEIVKLTSPVNSGYFDCVLVNLPIPPFRDITEHFVAEANLEAAIKNRAMLATRKDSIEMTVMEENLRLVNSTSYKHTDHEGKEISLTTGRSIIATASTLYGQCGGGLVSTNTKVKTPILGVHVAGGVGQSTTAVVTIEMLNEAMEPNSQMQGLW</sequence>
<dbReference type="GO" id="GO:0044423">
    <property type="term" value="C:virion component"/>
    <property type="evidence" value="ECO:0007669"/>
    <property type="project" value="UniProtKB-KW"/>
</dbReference>
<proteinExistence type="predicted"/>
<dbReference type="EMBL" id="KR106201">
    <property type="protein sequence ID" value="AKI82141.1"/>
    <property type="molecule type" value="Genomic_RNA"/>
</dbReference>
<feature type="non-terminal residue" evidence="11">
    <location>
        <position position="173"/>
    </location>
</feature>
<dbReference type="GO" id="GO:0004197">
    <property type="term" value="F:cysteine-type endopeptidase activity"/>
    <property type="evidence" value="ECO:0007669"/>
    <property type="project" value="InterPro"/>
</dbReference>
<keyword evidence="5" id="KW-0645">Protease</keyword>
<organism evidence="11">
    <name type="scientific">Picornavirus fur seal/AAUST36/BR/2012</name>
    <dbReference type="NCBI Taxonomy" id="1659816"/>
    <lineage>
        <taxon>Viruses</taxon>
        <taxon>Riboviria</taxon>
        <taxon>Orthornavirae</taxon>
        <taxon>Pisuviricota</taxon>
        <taxon>Pisoniviricetes</taxon>
        <taxon>Picornavirales</taxon>
        <taxon>Picornaviridae</taxon>
    </lineage>
</organism>
<feature type="domain" description="Peptidase C3" evidence="10">
    <location>
        <begin position="1"/>
        <end position="159"/>
    </location>
</feature>
<evidence type="ECO:0000256" key="9">
    <source>
        <dbReference type="ARBA" id="ARBA00023200"/>
    </source>
</evidence>
<evidence type="ECO:0000313" key="11">
    <source>
        <dbReference type="EMBL" id="AKI82141.1"/>
    </source>
</evidence>
<evidence type="ECO:0000256" key="4">
    <source>
        <dbReference type="ARBA" id="ARBA00022553"/>
    </source>
</evidence>
<evidence type="ECO:0000259" key="10">
    <source>
        <dbReference type="PROSITE" id="PS51874"/>
    </source>
</evidence>
<protein>
    <submittedName>
        <fullName evidence="11">Polyprotein</fullName>
    </submittedName>
</protein>
<dbReference type="SUPFAM" id="SSF50494">
    <property type="entry name" value="Trypsin-like serine proteases"/>
    <property type="match status" value="1"/>
</dbReference>
<accession>A0A0G2Y774</accession>
<evidence type="ECO:0000256" key="2">
    <source>
        <dbReference type="ARBA" id="ARBA00004328"/>
    </source>
</evidence>
<dbReference type="PROSITE" id="PS51874">
    <property type="entry name" value="PCV_3C_PRO"/>
    <property type="match status" value="1"/>
</dbReference>
<dbReference type="InterPro" id="IPR009003">
    <property type="entry name" value="Peptidase_S1_PA"/>
</dbReference>
<name>A0A0G2Y774_9PICO</name>
<evidence type="ECO:0000256" key="5">
    <source>
        <dbReference type="ARBA" id="ARBA00022670"/>
    </source>
</evidence>
<dbReference type="InterPro" id="IPR044067">
    <property type="entry name" value="PCV_3C_PRO"/>
</dbReference>
<keyword evidence="4" id="KW-0597">Phosphoprotein</keyword>
<dbReference type="Gene3D" id="2.40.10.10">
    <property type="entry name" value="Trypsin-like serine proteases"/>
    <property type="match status" value="2"/>
</dbReference>
<feature type="non-terminal residue" evidence="11">
    <location>
        <position position="1"/>
    </location>
</feature>
<evidence type="ECO:0000256" key="8">
    <source>
        <dbReference type="ARBA" id="ARBA00022844"/>
    </source>
</evidence>
<keyword evidence="9" id="KW-1035">Host cytoplasm</keyword>
<dbReference type="GO" id="GO:0030430">
    <property type="term" value="C:host cell cytoplasm"/>
    <property type="evidence" value="ECO:0007669"/>
    <property type="project" value="UniProtKB-SubCell"/>
</dbReference>
<keyword evidence="6" id="KW-0378">Hydrolase</keyword>
<keyword evidence="8" id="KW-0946">Virion</keyword>
<comment type="subcellular location">
    <subcellularLocation>
        <location evidence="1">Host cytoplasm</location>
    </subcellularLocation>
    <subcellularLocation>
        <location evidence="2">Virion</location>
    </subcellularLocation>
</comment>
<dbReference type="InterPro" id="IPR043504">
    <property type="entry name" value="Peptidase_S1_PA_chymotrypsin"/>
</dbReference>